<keyword evidence="3" id="KW-1185">Reference proteome</keyword>
<organism evidence="2 3">
    <name type="scientific">Wickerhamomyces pijperi</name>
    <name type="common">Yeast</name>
    <name type="synonym">Pichia pijperi</name>
    <dbReference type="NCBI Taxonomy" id="599730"/>
    <lineage>
        <taxon>Eukaryota</taxon>
        <taxon>Fungi</taxon>
        <taxon>Dikarya</taxon>
        <taxon>Ascomycota</taxon>
        <taxon>Saccharomycotina</taxon>
        <taxon>Saccharomycetes</taxon>
        <taxon>Phaffomycetales</taxon>
        <taxon>Wickerhamomycetaceae</taxon>
        <taxon>Wickerhamomyces</taxon>
    </lineage>
</organism>
<keyword evidence="1" id="KW-1133">Transmembrane helix</keyword>
<evidence type="ECO:0000256" key="1">
    <source>
        <dbReference type="SAM" id="Phobius"/>
    </source>
</evidence>
<proteinExistence type="predicted"/>
<gene>
    <name evidence="2" type="ORF">WICPIJ_009442</name>
</gene>
<reference evidence="2" key="1">
    <citation type="journal article" date="2021" name="Open Biol.">
        <title>Shared evolutionary footprints suggest mitochondrial oxidative damage underlies multiple complex I losses in fungi.</title>
        <authorList>
            <person name="Schikora-Tamarit M.A."/>
            <person name="Marcet-Houben M."/>
            <person name="Nosek J."/>
            <person name="Gabaldon T."/>
        </authorList>
    </citation>
    <scope>NUCLEOTIDE SEQUENCE</scope>
    <source>
        <strain evidence="2">CBS2887</strain>
    </source>
</reference>
<reference evidence="2" key="2">
    <citation type="submission" date="2021-01" db="EMBL/GenBank/DDBJ databases">
        <authorList>
            <person name="Schikora-Tamarit M.A."/>
        </authorList>
    </citation>
    <scope>NUCLEOTIDE SEQUENCE</scope>
    <source>
        <strain evidence="2">CBS2887</strain>
    </source>
</reference>
<evidence type="ECO:0000313" key="2">
    <source>
        <dbReference type="EMBL" id="KAH3674872.1"/>
    </source>
</evidence>
<accession>A0A9P8PN08</accession>
<sequence length="96" mass="9956">MEDQLRSLVDLVGCTVVRLATTLTKGWDFGEAWRLGGSGGGDGKGGGSSWDGRSGVRENEASVVLGVMSLVIMVLVIMVLVVVVLVVVVLVVVVVS</sequence>
<keyword evidence="1" id="KW-0472">Membrane</keyword>
<keyword evidence="1" id="KW-0812">Transmembrane</keyword>
<dbReference type="Proteomes" id="UP000774326">
    <property type="component" value="Unassembled WGS sequence"/>
</dbReference>
<dbReference type="EMBL" id="JAEUBG010005445">
    <property type="protein sequence ID" value="KAH3674872.1"/>
    <property type="molecule type" value="Genomic_DNA"/>
</dbReference>
<protein>
    <recommendedName>
        <fullName evidence="4">Transmembrane protein</fullName>
    </recommendedName>
</protein>
<name>A0A9P8PN08_WICPI</name>
<feature type="transmembrane region" description="Helical" evidence="1">
    <location>
        <begin position="63"/>
        <end position="95"/>
    </location>
</feature>
<evidence type="ECO:0000313" key="3">
    <source>
        <dbReference type="Proteomes" id="UP000774326"/>
    </source>
</evidence>
<comment type="caution">
    <text evidence="2">The sequence shown here is derived from an EMBL/GenBank/DDBJ whole genome shotgun (WGS) entry which is preliminary data.</text>
</comment>
<evidence type="ECO:0008006" key="4">
    <source>
        <dbReference type="Google" id="ProtNLM"/>
    </source>
</evidence>
<dbReference type="AlphaFoldDB" id="A0A9P8PN08"/>